<dbReference type="InterPro" id="IPR036388">
    <property type="entry name" value="WH-like_DNA-bd_sf"/>
</dbReference>
<dbReference type="PANTHER" id="PTHR35790">
    <property type="entry name" value="HTH-TYPE TRANSCRIPTIONAL REGULATOR PCHR"/>
    <property type="match status" value="1"/>
</dbReference>
<evidence type="ECO:0000313" key="6">
    <source>
        <dbReference type="EMBL" id="MBC2768974.1"/>
    </source>
</evidence>
<reference evidence="6 7" key="1">
    <citation type="submission" date="2020-08" db="EMBL/GenBank/DDBJ databases">
        <title>Paraeoetvoesia sp. YC-7-48 draft genome sequence.</title>
        <authorList>
            <person name="Yao L."/>
        </authorList>
    </citation>
    <scope>NUCLEOTIDE SEQUENCE [LARGE SCALE GENOMIC DNA]</scope>
    <source>
        <strain evidence="7">YC-7-48</strain>
    </source>
</reference>
<evidence type="ECO:0000256" key="1">
    <source>
        <dbReference type="ARBA" id="ARBA00023015"/>
    </source>
</evidence>
<dbReference type="PANTHER" id="PTHR35790:SF4">
    <property type="entry name" value="HTH-TYPE TRANSCRIPTIONAL REGULATOR PCHR"/>
    <property type="match status" value="1"/>
</dbReference>
<keyword evidence="1" id="KW-0805">Transcription regulation</keyword>
<organism evidence="6 7">
    <name type="scientific">Pusillimonas minor</name>
    <dbReference type="NCBI Taxonomy" id="2697024"/>
    <lineage>
        <taxon>Bacteria</taxon>
        <taxon>Pseudomonadati</taxon>
        <taxon>Pseudomonadota</taxon>
        <taxon>Betaproteobacteria</taxon>
        <taxon>Burkholderiales</taxon>
        <taxon>Alcaligenaceae</taxon>
        <taxon>Pusillimonas</taxon>
    </lineage>
</organism>
<evidence type="ECO:0000256" key="4">
    <source>
        <dbReference type="SAM" id="MobiDB-lite"/>
    </source>
</evidence>
<dbReference type="GO" id="GO:0003677">
    <property type="term" value="F:DNA binding"/>
    <property type="evidence" value="ECO:0007669"/>
    <property type="project" value="UniProtKB-KW"/>
</dbReference>
<name>A0A842HM35_9BURK</name>
<dbReference type="SUPFAM" id="SSF46785">
    <property type="entry name" value="Winged helix' DNA-binding domain"/>
    <property type="match status" value="1"/>
</dbReference>
<evidence type="ECO:0000256" key="2">
    <source>
        <dbReference type="ARBA" id="ARBA00023125"/>
    </source>
</evidence>
<feature type="domain" description="HTH marR-type" evidence="5">
    <location>
        <begin position="51"/>
        <end position="180"/>
    </location>
</feature>
<keyword evidence="7" id="KW-1185">Reference proteome</keyword>
<dbReference type="Proteomes" id="UP000545386">
    <property type="component" value="Unassembled WGS sequence"/>
</dbReference>
<feature type="region of interest" description="Disordered" evidence="4">
    <location>
        <begin position="1"/>
        <end position="34"/>
    </location>
</feature>
<dbReference type="SMART" id="SM00347">
    <property type="entry name" value="HTH_MARR"/>
    <property type="match status" value="1"/>
</dbReference>
<keyword evidence="3" id="KW-0804">Transcription</keyword>
<dbReference type="PROSITE" id="PS50995">
    <property type="entry name" value="HTH_MARR_2"/>
    <property type="match status" value="1"/>
</dbReference>
<evidence type="ECO:0000313" key="7">
    <source>
        <dbReference type="Proteomes" id="UP000545386"/>
    </source>
</evidence>
<proteinExistence type="predicted"/>
<gene>
    <name evidence="6" type="ORF">GTU67_03480</name>
</gene>
<dbReference type="InterPro" id="IPR052067">
    <property type="entry name" value="Metal_resp_HTH_trans_reg"/>
</dbReference>
<dbReference type="EMBL" id="JACJUU010000002">
    <property type="protein sequence ID" value="MBC2768974.1"/>
    <property type="molecule type" value="Genomic_DNA"/>
</dbReference>
<dbReference type="InterPro" id="IPR000835">
    <property type="entry name" value="HTH_MarR-typ"/>
</dbReference>
<comment type="caution">
    <text evidence="6">The sequence shown here is derived from an EMBL/GenBank/DDBJ whole genome shotgun (WGS) entry which is preliminary data.</text>
</comment>
<evidence type="ECO:0000256" key="3">
    <source>
        <dbReference type="ARBA" id="ARBA00023163"/>
    </source>
</evidence>
<dbReference type="AlphaFoldDB" id="A0A842HM35"/>
<protein>
    <submittedName>
        <fullName evidence="6">Winged helix-turn-helix transcriptional regulator</fullName>
    </submittedName>
</protein>
<dbReference type="InterPro" id="IPR036390">
    <property type="entry name" value="WH_DNA-bd_sf"/>
</dbReference>
<evidence type="ECO:0000259" key="5">
    <source>
        <dbReference type="PROSITE" id="PS50995"/>
    </source>
</evidence>
<dbReference type="RefSeq" id="WP_012806006.1">
    <property type="nucleotide sequence ID" value="NZ_JACJUU010000002.1"/>
</dbReference>
<dbReference type="Pfam" id="PF12802">
    <property type="entry name" value="MarR_2"/>
    <property type="match status" value="1"/>
</dbReference>
<accession>A0A842HM35</accession>
<dbReference type="GO" id="GO:0003700">
    <property type="term" value="F:DNA-binding transcription factor activity"/>
    <property type="evidence" value="ECO:0007669"/>
    <property type="project" value="InterPro"/>
</dbReference>
<keyword evidence="2" id="KW-0238">DNA-binding</keyword>
<sequence>MAKAKGSVSTAAPTGGRGMRAPRKRAGVTPVQQPLVPENPTGGIDLEQYVPAYLTFTATKLASGAAAVYRKYYGVGIEVWRVLVMLALEEKVSVNMVCKLIGMDKGSVSRCFKTMYEKGFITFSVDPDDGRVRYATLTPAGRAKHDEIKAVALERQRVLLSCLSDAEAQTFMGLLLRVHANLPNVEKATQAYIKEKGPKAITST</sequence>
<dbReference type="Gene3D" id="1.10.10.10">
    <property type="entry name" value="Winged helix-like DNA-binding domain superfamily/Winged helix DNA-binding domain"/>
    <property type="match status" value="1"/>
</dbReference>